<keyword evidence="8" id="KW-0411">Iron-sulfur</keyword>
<dbReference type="Gene3D" id="3.30.70.3270">
    <property type="match status" value="1"/>
</dbReference>
<dbReference type="GO" id="GO:0016491">
    <property type="term" value="F:oxidoreductase activity"/>
    <property type="evidence" value="ECO:0007669"/>
    <property type="project" value="UniProtKB-KW"/>
</dbReference>
<organism evidence="10">
    <name type="scientific">marine sediment metagenome</name>
    <dbReference type="NCBI Taxonomy" id="412755"/>
    <lineage>
        <taxon>unclassified sequences</taxon>
        <taxon>metagenomes</taxon>
        <taxon>ecological metagenomes</taxon>
    </lineage>
</organism>
<evidence type="ECO:0000256" key="7">
    <source>
        <dbReference type="ARBA" id="ARBA00023004"/>
    </source>
</evidence>
<dbReference type="EMBL" id="LAZR01011948">
    <property type="protein sequence ID" value="KKM51460.1"/>
    <property type="molecule type" value="Genomic_DNA"/>
</dbReference>
<comment type="cofactor">
    <cofactor evidence="1">
        <name>FAD</name>
        <dbReference type="ChEBI" id="CHEBI:57692"/>
    </cofactor>
</comment>
<keyword evidence="6" id="KW-0560">Oxidoreductase</keyword>
<dbReference type="PANTHER" id="PTHR43498:SF1">
    <property type="entry name" value="COB--COM HETERODISULFIDE REDUCTASE IRON-SULFUR SUBUNIT A"/>
    <property type="match status" value="1"/>
</dbReference>
<accession>A0A0F9IP26</accession>
<protein>
    <recommendedName>
        <fullName evidence="9">4Fe-4S ferredoxin-type domain-containing protein</fullName>
    </recommendedName>
</protein>
<evidence type="ECO:0000256" key="8">
    <source>
        <dbReference type="ARBA" id="ARBA00023014"/>
    </source>
</evidence>
<dbReference type="SUPFAM" id="SSF51905">
    <property type="entry name" value="FAD/NAD(P)-binding domain"/>
    <property type="match status" value="1"/>
</dbReference>
<feature type="domain" description="4Fe-4S ferredoxin-type" evidence="9">
    <location>
        <begin position="99"/>
        <end position="129"/>
    </location>
</feature>
<keyword evidence="3" id="KW-0004">4Fe-4S</keyword>
<comment type="similarity">
    <text evidence="2">Belongs to the HdrA family.</text>
</comment>
<dbReference type="PROSITE" id="PS00198">
    <property type="entry name" value="4FE4S_FER_1"/>
    <property type="match status" value="1"/>
</dbReference>
<dbReference type="InterPro" id="IPR036188">
    <property type="entry name" value="FAD/NAD-bd_sf"/>
</dbReference>
<evidence type="ECO:0000256" key="6">
    <source>
        <dbReference type="ARBA" id="ARBA00023002"/>
    </source>
</evidence>
<evidence type="ECO:0000256" key="4">
    <source>
        <dbReference type="ARBA" id="ARBA00022723"/>
    </source>
</evidence>
<dbReference type="Pfam" id="PF12831">
    <property type="entry name" value="FAD_oxidored"/>
    <property type="match status" value="1"/>
</dbReference>
<dbReference type="InterPro" id="IPR017896">
    <property type="entry name" value="4Fe4S_Fe-S-bd"/>
</dbReference>
<evidence type="ECO:0000313" key="10">
    <source>
        <dbReference type="EMBL" id="KKM51460.1"/>
    </source>
</evidence>
<dbReference type="PROSITE" id="PS51379">
    <property type="entry name" value="4FE4S_FER_2"/>
    <property type="match status" value="2"/>
</dbReference>
<evidence type="ECO:0000259" key="9">
    <source>
        <dbReference type="PROSITE" id="PS51379"/>
    </source>
</evidence>
<keyword evidence="7" id="KW-0408">Iron</keyword>
<evidence type="ECO:0000256" key="2">
    <source>
        <dbReference type="ARBA" id="ARBA00006561"/>
    </source>
</evidence>
<dbReference type="InterPro" id="IPR017900">
    <property type="entry name" value="4Fe4S_Fe_S_CS"/>
</dbReference>
<name>A0A0F9IP26_9ZZZZ</name>
<comment type="caution">
    <text evidence="10">The sequence shown here is derived from an EMBL/GenBank/DDBJ whole genome shotgun (WGS) entry which is preliminary data.</text>
</comment>
<evidence type="ECO:0000256" key="5">
    <source>
        <dbReference type="ARBA" id="ARBA00022827"/>
    </source>
</evidence>
<evidence type="ECO:0000256" key="1">
    <source>
        <dbReference type="ARBA" id="ARBA00001974"/>
    </source>
</evidence>
<dbReference type="InterPro" id="IPR039650">
    <property type="entry name" value="HdrA-like"/>
</dbReference>
<evidence type="ECO:0000256" key="3">
    <source>
        <dbReference type="ARBA" id="ARBA00022485"/>
    </source>
</evidence>
<keyword evidence="5" id="KW-0285">Flavoprotein</keyword>
<gene>
    <name evidence="10" type="ORF">LCGC14_1555450</name>
</gene>
<dbReference type="Gene3D" id="3.50.50.60">
    <property type="entry name" value="FAD/NAD(P)-binding domain"/>
    <property type="match status" value="2"/>
</dbReference>
<keyword evidence="5" id="KW-0274">FAD</keyword>
<sequence length="436" mass="47801">VEKESKSVLIIGAGIAGIQAALDLGDMGINVYLVERQSCIGGRMAQLDKTFPTLDCSICILAPKLSECSRHPNITLHTLAEVQKVEGSVGNFTIEVLQHPRYVKEEVCTNCNECAEICPVRGITNFFDADLLTQSAAQIAFPSAVPAAYSIDPSKCLYLNYEICGLCYQQCGADAIDLKQKESILTLDNIGAIIVATGLDLDEDIHTLNLYGYQKYDNVITAMELERLISASGPQGGHLSRLSDGKHPKKIAFLQCIGSRDYTGEAQPYCSSVCCMYTTKEAIIAFEHDNELESFVFYIDLRADGKGFQKFLRRGEEEYNIKYYKSKISHIEIDGNDNPIITYEDFSTGEIKQLKVDLAVLATCIIPSRGISKLAEILGFELNNYDFIKTNPFLPIETSVEGIYTCGCAREPMDIPRSVAEASGAAARAAEVIKGG</sequence>
<proteinExistence type="inferred from homology"/>
<dbReference type="GO" id="GO:0051539">
    <property type="term" value="F:4 iron, 4 sulfur cluster binding"/>
    <property type="evidence" value="ECO:0007669"/>
    <property type="project" value="UniProtKB-KW"/>
</dbReference>
<keyword evidence="4" id="KW-0479">Metal-binding</keyword>
<dbReference type="AlphaFoldDB" id="A0A0F9IP26"/>
<dbReference type="GO" id="GO:0046872">
    <property type="term" value="F:metal ion binding"/>
    <property type="evidence" value="ECO:0007669"/>
    <property type="project" value="UniProtKB-KW"/>
</dbReference>
<dbReference type="PANTHER" id="PTHR43498">
    <property type="entry name" value="FERREDOXIN:COB-COM HETERODISULFIDE REDUCTASE SUBUNIT A"/>
    <property type="match status" value="1"/>
</dbReference>
<reference evidence="10" key="1">
    <citation type="journal article" date="2015" name="Nature">
        <title>Complex archaea that bridge the gap between prokaryotes and eukaryotes.</title>
        <authorList>
            <person name="Spang A."/>
            <person name="Saw J.H."/>
            <person name="Jorgensen S.L."/>
            <person name="Zaremba-Niedzwiedzka K."/>
            <person name="Martijn J."/>
            <person name="Lind A.E."/>
            <person name="van Eijk R."/>
            <person name="Schleper C."/>
            <person name="Guy L."/>
            <person name="Ettema T.J."/>
        </authorList>
    </citation>
    <scope>NUCLEOTIDE SEQUENCE</scope>
</reference>
<feature type="domain" description="4Fe-4S ferredoxin-type" evidence="9">
    <location>
        <begin position="147"/>
        <end position="181"/>
    </location>
</feature>
<feature type="non-terminal residue" evidence="10">
    <location>
        <position position="1"/>
    </location>
</feature>